<keyword evidence="7" id="KW-1185">Reference proteome</keyword>
<feature type="domain" description="CENP-V/GFA" evidence="5">
    <location>
        <begin position="7"/>
        <end position="119"/>
    </location>
</feature>
<dbReference type="Gene3D" id="3.90.1590.10">
    <property type="entry name" value="glutathione-dependent formaldehyde- activating enzyme (gfa)"/>
    <property type="match status" value="1"/>
</dbReference>
<evidence type="ECO:0000313" key="7">
    <source>
        <dbReference type="Proteomes" id="UP001595476"/>
    </source>
</evidence>
<evidence type="ECO:0000256" key="4">
    <source>
        <dbReference type="ARBA" id="ARBA00023239"/>
    </source>
</evidence>
<evidence type="ECO:0000259" key="5">
    <source>
        <dbReference type="PROSITE" id="PS51891"/>
    </source>
</evidence>
<dbReference type="Pfam" id="PF04828">
    <property type="entry name" value="GFA"/>
    <property type="match status" value="1"/>
</dbReference>
<keyword evidence="3" id="KW-0862">Zinc</keyword>
<evidence type="ECO:0000256" key="2">
    <source>
        <dbReference type="ARBA" id="ARBA00022723"/>
    </source>
</evidence>
<dbReference type="PANTHER" id="PTHR33337">
    <property type="entry name" value="GFA DOMAIN-CONTAINING PROTEIN"/>
    <property type="match status" value="1"/>
</dbReference>
<sequence length="142" mass="16195">MSETMEMHGHCLCGNVSLTTQMKPQVGVCHCSMCRRWGGGPFFATDGIPNLKFEGQEHITAYNSSEWGERAFCKHCGTHLYYRVKQSNEYIVPAGFFDDESKFEFKQQIFIDRKPEFYHFGNETHNMTEAEFIAMVTGGSNG</sequence>
<comment type="caution">
    <text evidence="6">The sequence shown here is derived from an EMBL/GenBank/DDBJ whole genome shotgun (WGS) entry which is preliminary data.</text>
</comment>
<name>A0ABV7HBM6_9GAMM</name>
<protein>
    <submittedName>
        <fullName evidence="6">GFA family protein</fullName>
    </submittedName>
</protein>
<dbReference type="PROSITE" id="PS51891">
    <property type="entry name" value="CENP_V_GFA"/>
    <property type="match status" value="1"/>
</dbReference>
<dbReference type="Proteomes" id="UP001595476">
    <property type="component" value="Unassembled WGS sequence"/>
</dbReference>
<evidence type="ECO:0000313" key="6">
    <source>
        <dbReference type="EMBL" id="MFC3149800.1"/>
    </source>
</evidence>
<dbReference type="PANTHER" id="PTHR33337:SF40">
    <property type="entry name" value="CENP-V_GFA DOMAIN-CONTAINING PROTEIN-RELATED"/>
    <property type="match status" value="1"/>
</dbReference>
<dbReference type="RefSeq" id="WP_386715423.1">
    <property type="nucleotide sequence ID" value="NZ_JBHRSZ010000002.1"/>
</dbReference>
<organism evidence="6 7">
    <name type="scientific">Litoribrevibacter euphylliae</name>
    <dbReference type="NCBI Taxonomy" id="1834034"/>
    <lineage>
        <taxon>Bacteria</taxon>
        <taxon>Pseudomonadati</taxon>
        <taxon>Pseudomonadota</taxon>
        <taxon>Gammaproteobacteria</taxon>
        <taxon>Oceanospirillales</taxon>
        <taxon>Oceanospirillaceae</taxon>
        <taxon>Litoribrevibacter</taxon>
    </lineage>
</organism>
<dbReference type="SUPFAM" id="SSF51316">
    <property type="entry name" value="Mss4-like"/>
    <property type="match status" value="1"/>
</dbReference>
<dbReference type="InterPro" id="IPR006913">
    <property type="entry name" value="CENP-V/GFA"/>
</dbReference>
<accession>A0ABV7HBM6</accession>
<comment type="similarity">
    <text evidence="1">Belongs to the Gfa family.</text>
</comment>
<keyword evidence="2" id="KW-0479">Metal-binding</keyword>
<gene>
    <name evidence="6" type="ORF">ACFOEK_02035</name>
</gene>
<evidence type="ECO:0000256" key="3">
    <source>
        <dbReference type="ARBA" id="ARBA00022833"/>
    </source>
</evidence>
<keyword evidence="4" id="KW-0456">Lyase</keyword>
<proteinExistence type="inferred from homology"/>
<reference evidence="7" key="1">
    <citation type="journal article" date="2019" name="Int. J. Syst. Evol. Microbiol.">
        <title>The Global Catalogue of Microorganisms (GCM) 10K type strain sequencing project: providing services to taxonomists for standard genome sequencing and annotation.</title>
        <authorList>
            <consortium name="The Broad Institute Genomics Platform"/>
            <consortium name="The Broad Institute Genome Sequencing Center for Infectious Disease"/>
            <person name="Wu L."/>
            <person name="Ma J."/>
        </authorList>
    </citation>
    <scope>NUCLEOTIDE SEQUENCE [LARGE SCALE GENOMIC DNA]</scope>
    <source>
        <strain evidence="7">KCTC 52438</strain>
    </source>
</reference>
<evidence type="ECO:0000256" key="1">
    <source>
        <dbReference type="ARBA" id="ARBA00005495"/>
    </source>
</evidence>
<dbReference type="InterPro" id="IPR011057">
    <property type="entry name" value="Mss4-like_sf"/>
</dbReference>
<dbReference type="EMBL" id="JBHRSZ010000002">
    <property type="protein sequence ID" value="MFC3149800.1"/>
    <property type="molecule type" value="Genomic_DNA"/>
</dbReference>